<dbReference type="FunFam" id="3.90.950.10:FF:000001">
    <property type="entry name" value="dITP/XTP pyrophosphatase"/>
    <property type="match status" value="1"/>
</dbReference>
<keyword evidence="3 10" id="KW-0479">Metal-binding</keyword>
<organism evidence="13 14">
    <name type="scientific">Cupriavidus neocaledonicus</name>
    <dbReference type="NCBI Taxonomy" id="1040979"/>
    <lineage>
        <taxon>Bacteria</taxon>
        <taxon>Pseudomonadati</taxon>
        <taxon>Pseudomonadota</taxon>
        <taxon>Betaproteobacteria</taxon>
        <taxon>Burkholderiales</taxon>
        <taxon>Burkholderiaceae</taxon>
        <taxon>Cupriavidus</taxon>
    </lineage>
</organism>
<proteinExistence type="inferred from homology"/>
<feature type="binding site" evidence="10">
    <location>
        <position position="70"/>
    </location>
    <ligand>
        <name>substrate</name>
    </ligand>
</feature>
<feature type="binding site" evidence="10">
    <location>
        <position position="40"/>
    </location>
    <ligand>
        <name>Mg(2+)</name>
        <dbReference type="ChEBI" id="CHEBI:18420"/>
    </ligand>
</feature>
<comment type="catalytic activity">
    <reaction evidence="9 10">
        <text>XTP + H2O = XMP + diphosphate + H(+)</text>
        <dbReference type="Rhea" id="RHEA:28610"/>
        <dbReference type="ChEBI" id="CHEBI:15377"/>
        <dbReference type="ChEBI" id="CHEBI:15378"/>
        <dbReference type="ChEBI" id="CHEBI:33019"/>
        <dbReference type="ChEBI" id="CHEBI:57464"/>
        <dbReference type="ChEBI" id="CHEBI:61314"/>
        <dbReference type="EC" id="3.6.1.66"/>
    </reaction>
</comment>
<comment type="catalytic activity">
    <reaction evidence="10">
        <text>ITP + H2O = IMP + diphosphate + H(+)</text>
        <dbReference type="Rhea" id="RHEA:29399"/>
        <dbReference type="ChEBI" id="CHEBI:15377"/>
        <dbReference type="ChEBI" id="CHEBI:15378"/>
        <dbReference type="ChEBI" id="CHEBI:33019"/>
        <dbReference type="ChEBI" id="CHEBI:58053"/>
        <dbReference type="ChEBI" id="CHEBI:61402"/>
        <dbReference type="EC" id="3.6.1.66"/>
    </reaction>
</comment>
<evidence type="ECO:0000256" key="5">
    <source>
        <dbReference type="ARBA" id="ARBA00022801"/>
    </source>
</evidence>
<comment type="catalytic activity">
    <reaction evidence="8 10">
        <text>dITP + H2O = dIMP + diphosphate + H(+)</text>
        <dbReference type="Rhea" id="RHEA:28342"/>
        <dbReference type="ChEBI" id="CHEBI:15377"/>
        <dbReference type="ChEBI" id="CHEBI:15378"/>
        <dbReference type="ChEBI" id="CHEBI:33019"/>
        <dbReference type="ChEBI" id="CHEBI:61194"/>
        <dbReference type="ChEBI" id="CHEBI:61382"/>
        <dbReference type="EC" id="3.6.1.66"/>
    </reaction>
</comment>
<evidence type="ECO:0000256" key="2">
    <source>
        <dbReference type="ARBA" id="ARBA00011738"/>
    </source>
</evidence>
<dbReference type="GO" id="GO:0017111">
    <property type="term" value="F:ribonucleoside triphosphate phosphatase activity"/>
    <property type="evidence" value="ECO:0007669"/>
    <property type="project" value="InterPro"/>
</dbReference>
<dbReference type="CDD" id="cd00515">
    <property type="entry name" value="HAM1"/>
    <property type="match status" value="1"/>
</dbReference>
<keyword evidence="4 10" id="KW-0547">Nucleotide-binding</keyword>
<protein>
    <recommendedName>
        <fullName evidence="10">dITP/XTP pyrophosphatase</fullName>
        <ecNumber evidence="10">3.6.1.66</ecNumber>
    </recommendedName>
    <alternativeName>
        <fullName evidence="10">Non-canonical purine NTP pyrophosphatase</fullName>
    </alternativeName>
    <alternativeName>
        <fullName evidence="10">Non-standard purine NTP pyrophosphatase</fullName>
    </alternativeName>
    <alternativeName>
        <fullName evidence="10">Nucleoside-triphosphate diphosphatase</fullName>
    </alternativeName>
    <alternativeName>
        <fullName evidence="10">Nucleoside-triphosphate pyrophosphatase</fullName>
        <shortName evidence="10">NTPase</shortName>
    </alternativeName>
</protein>
<dbReference type="GO" id="GO:0005829">
    <property type="term" value="C:cytosol"/>
    <property type="evidence" value="ECO:0007669"/>
    <property type="project" value="TreeGrafter"/>
</dbReference>
<feature type="binding site" evidence="10">
    <location>
        <begin position="155"/>
        <end position="158"/>
    </location>
    <ligand>
        <name>substrate</name>
    </ligand>
</feature>
<evidence type="ECO:0000256" key="6">
    <source>
        <dbReference type="ARBA" id="ARBA00022842"/>
    </source>
</evidence>
<dbReference type="SUPFAM" id="SSF52972">
    <property type="entry name" value="ITPase-like"/>
    <property type="match status" value="1"/>
</dbReference>
<dbReference type="RefSeq" id="WP_018006986.1">
    <property type="nucleotide sequence ID" value="NZ_AQUR01000101.1"/>
</dbReference>
<dbReference type="HAMAP" id="MF_01405">
    <property type="entry name" value="Non_canon_purine_NTPase"/>
    <property type="match status" value="1"/>
</dbReference>
<dbReference type="NCBIfam" id="TIGR00042">
    <property type="entry name" value="RdgB/HAM1 family non-canonical purine NTP pyrophosphatase"/>
    <property type="match status" value="1"/>
</dbReference>
<accession>A0A375H0V7</accession>
<dbReference type="GO" id="GO:0000166">
    <property type="term" value="F:nucleotide binding"/>
    <property type="evidence" value="ECO:0007669"/>
    <property type="project" value="UniProtKB-KW"/>
</dbReference>
<dbReference type="InterPro" id="IPR002637">
    <property type="entry name" value="RdgB/HAM1"/>
</dbReference>
<dbReference type="Proteomes" id="UP000255168">
    <property type="component" value="Chromosome I"/>
</dbReference>
<evidence type="ECO:0000256" key="1">
    <source>
        <dbReference type="ARBA" id="ARBA00008023"/>
    </source>
</evidence>
<keyword evidence="15" id="KW-1185">Reference proteome</keyword>
<evidence type="ECO:0000256" key="11">
    <source>
        <dbReference type="RuleBase" id="RU003781"/>
    </source>
</evidence>
<dbReference type="InterPro" id="IPR020922">
    <property type="entry name" value="dITP/XTP_pyrophosphatase"/>
</dbReference>
<dbReference type="Gene3D" id="3.90.950.10">
    <property type="match status" value="1"/>
</dbReference>
<dbReference type="EMBL" id="OFTC01000028">
    <property type="protein sequence ID" value="SOZ37358.1"/>
    <property type="molecule type" value="Genomic_DNA"/>
</dbReference>
<dbReference type="Pfam" id="PF01725">
    <property type="entry name" value="Ham1p_like"/>
    <property type="match status" value="1"/>
</dbReference>
<evidence type="ECO:0000313" key="15">
    <source>
        <dbReference type="Proteomes" id="UP000256710"/>
    </source>
</evidence>
<dbReference type="PANTHER" id="PTHR11067:SF9">
    <property type="entry name" value="INOSINE TRIPHOSPHATE PYROPHOSPHATASE"/>
    <property type="match status" value="1"/>
</dbReference>
<comment type="cofactor">
    <cofactor evidence="10">
        <name>Mg(2+)</name>
        <dbReference type="ChEBI" id="CHEBI:18420"/>
    </cofactor>
    <text evidence="10">Binds 1 Mg(2+) ion per subunit.</text>
</comment>
<evidence type="ECO:0000256" key="4">
    <source>
        <dbReference type="ARBA" id="ARBA00022741"/>
    </source>
</evidence>
<sequence>MRRLVLASNNPGKLREFGALLAPLGFDVVTQGEVGIPEADEPFATFVENALTKARHASRLAGLPALADDSGICVQALGGAPGVYSARYAQMAGQAKSDSANNAYLVSQLAGKLNRHAYYYCVLVFVRHADDPCPIIAEGAWHGEVVDAPRGAGGFGYDPHFLLPALGKTAAELPPEEKNRVSHRAQALRALVARLQTEAAEPDTR</sequence>
<keyword evidence="5 10" id="KW-0378">Hydrolase</keyword>
<evidence type="ECO:0000256" key="7">
    <source>
        <dbReference type="ARBA" id="ARBA00023080"/>
    </source>
</evidence>
<feature type="binding site" evidence="10">
    <location>
        <begin position="8"/>
        <end position="13"/>
    </location>
    <ligand>
        <name>substrate</name>
    </ligand>
</feature>
<dbReference type="GO" id="GO:0036222">
    <property type="term" value="F:XTP diphosphatase activity"/>
    <property type="evidence" value="ECO:0007669"/>
    <property type="project" value="UniProtKB-UniRule"/>
</dbReference>
<reference evidence="14 15" key="1">
    <citation type="submission" date="2018-01" db="EMBL/GenBank/DDBJ databases">
        <authorList>
            <person name="Clerissi C."/>
        </authorList>
    </citation>
    <scope>NUCLEOTIDE SEQUENCE [LARGE SCALE GENOMIC DNA]</scope>
    <source>
        <strain evidence="12">Cupriavidus taiwanensis STM 6082</strain>
        <strain evidence="13">Cupriavidus taiwanensis STM 6160</strain>
    </source>
</reference>
<keyword evidence="7 10" id="KW-0546">Nucleotide metabolism</keyword>
<feature type="binding site" evidence="10">
    <location>
        <position position="178"/>
    </location>
    <ligand>
        <name>substrate</name>
    </ligand>
</feature>
<dbReference type="InterPro" id="IPR029001">
    <property type="entry name" value="ITPase-like_fam"/>
</dbReference>
<dbReference type="Proteomes" id="UP000256710">
    <property type="component" value="Unassembled WGS sequence"/>
</dbReference>
<comment type="function">
    <text evidence="10">Pyrophosphatase that catalyzes the hydrolysis of nucleoside triphosphates to their monophosphate derivatives, with a high preference for the non-canonical purine nucleotides XTP (xanthosine triphosphate), dITP (deoxyinosine triphosphate) and ITP. Seems to function as a house-cleaning enzyme that removes non-canonical purine nucleotides from the nucleotide pool, thus preventing their incorporation into DNA/RNA and avoiding chromosomal lesions.</text>
</comment>
<comment type="similarity">
    <text evidence="1 10 11">Belongs to the HAM1 NTPase family.</text>
</comment>
<evidence type="ECO:0000313" key="14">
    <source>
        <dbReference type="Proteomes" id="UP000255168"/>
    </source>
</evidence>
<evidence type="ECO:0000256" key="9">
    <source>
        <dbReference type="ARBA" id="ARBA00052017"/>
    </source>
</evidence>
<dbReference type="EMBL" id="LT984806">
    <property type="protein sequence ID" value="SPD45934.1"/>
    <property type="molecule type" value="Genomic_DNA"/>
</dbReference>
<dbReference type="GO" id="GO:0035870">
    <property type="term" value="F:dITP diphosphatase activity"/>
    <property type="evidence" value="ECO:0007669"/>
    <property type="project" value="UniProtKB-UniRule"/>
</dbReference>
<comment type="subunit">
    <text evidence="2 10">Homodimer.</text>
</comment>
<evidence type="ECO:0000313" key="12">
    <source>
        <dbReference type="EMBL" id="SOZ37358.1"/>
    </source>
</evidence>
<feature type="active site" description="Proton acceptor" evidence="10">
    <location>
        <position position="69"/>
    </location>
</feature>
<evidence type="ECO:0000256" key="3">
    <source>
        <dbReference type="ARBA" id="ARBA00022723"/>
    </source>
</evidence>
<gene>
    <name evidence="13" type="primary">yggV</name>
    <name evidence="12" type="synonym">rdgB</name>
    <name evidence="12" type="ORF">CBM2605_A60602</name>
    <name evidence="13" type="ORF">CBM2607_10871</name>
</gene>
<feature type="binding site" evidence="10">
    <location>
        <position position="69"/>
    </location>
    <ligand>
        <name>Mg(2+)</name>
        <dbReference type="ChEBI" id="CHEBI:18420"/>
    </ligand>
</feature>
<dbReference type="GO" id="GO:0046872">
    <property type="term" value="F:metal ion binding"/>
    <property type="evidence" value="ECO:0007669"/>
    <property type="project" value="UniProtKB-KW"/>
</dbReference>
<evidence type="ECO:0000256" key="10">
    <source>
        <dbReference type="HAMAP-Rule" id="MF_01405"/>
    </source>
</evidence>
<dbReference type="GO" id="GO:0009146">
    <property type="term" value="P:purine nucleoside triphosphate catabolic process"/>
    <property type="evidence" value="ECO:0007669"/>
    <property type="project" value="UniProtKB-UniRule"/>
</dbReference>
<dbReference type="GO" id="GO:0036220">
    <property type="term" value="F:ITP diphosphatase activity"/>
    <property type="evidence" value="ECO:0007669"/>
    <property type="project" value="UniProtKB-UniRule"/>
</dbReference>
<evidence type="ECO:0000313" key="13">
    <source>
        <dbReference type="EMBL" id="SPD45934.1"/>
    </source>
</evidence>
<dbReference type="GO" id="GO:0009117">
    <property type="term" value="P:nucleotide metabolic process"/>
    <property type="evidence" value="ECO:0007669"/>
    <property type="project" value="UniProtKB-KW"/>
</dbReference>
<name>A0A375H0V7_9BURK</name>
<dbReference type="PANTHER" id="PTHR11067">
    <property type="entry name" value="INOSINE TRIPHOSPHATE PYROPHOSPHATASE/HAM1 PROTEIN"/>
    <property type="match status" value="1"/>
</dbReference>
<dbReference type="EC" id="3.6.1.66" evidence="10"/>
<keyword evidence="6 10" id="KW-0460">Magnesium</keyword>
<evidence type="ECO:0000256" key="8">
    <source>
        <dbReference type="ARBA" id="ARBA00051875"/>
    </source>
</evidence>
<feature type="binding site" evidence="10">
    <location>
        <begin position="183"/>
        <end position="184"/>
    </location>
    <ligand>
        <name>substrate</name>
    </ligand>
</feature>
<dbReference type="AlphaFoldDB" id="A0A375H0V7"/>